<evidence type="ECO:0000256" key="5">
    <source>
        <dbReference type="ARBA" id="ARBA00023237"/>
    </source>
</evidence>
<dbReference type="Pfam" id="PF07980">
    <property type="entry name" value="SusD_RagB"/>
    <property type="match status" value="1"/>
</dbReference>
<evidence type="ECO:0000313" key="8">
    <source>
        <dbReference type="EMBL" id="MBD0834386.1"/>
    </source>
</evidence>
<feature type="domain" description="RagB/SusD" evidence="6">
    <location>
        <begin position="338"/>
        <end position="471"/>
    </location>
</feature>
<dbReference type="InterPro" id="IPR011990">
    <property type="entry name" value="TPR-like_helical_dom_sf"/>
</dbReference>
<dbReference type="Proteomes" id="UP000602057">
    <property type="component" value="Unassembled WGS sequence"/>
</dbReference>
<dbReference type="AlphaFoldDB" id="A0A8J6Q5E6"/>
<accession>A0A8J6Q5E6</accession>
<evidence type="ECO:0000259" key="6">
    <source>
        <dbReference type="Pfam" id="PF07980"/>
    </source>
</evidence>
<gene>
    <name evidence="8" type="ORF">ICJ84_02935</name>
</gene>
<evidence type="ECO:0000256" key="1">
    <source>
        <dbReference type="ARBA" id="ARBA00004442"/>
    </source>
</evidence>
<dbReference type="GO" id="GO:0009279">
    <property type="term" value="C:cell outer membrane"/>
    <property type="evidence" value="ECO:0007669"/>
    <property type="project" value="UniProtKB-SubCell"/>
</dbReference>
<protein>
    <submittedName>
        <fullName evidence="8">RagB/SusD family nutrient uptake outer membrane protein</fullName>
    </submittedName>
</protein>
<feature type="domain" description="SusD-like N-terminal" evidence="7">
    <location>
        <begin position="71"/>
        <end position="226"/>
    </location>
</feature>
<dbReference type="InterPro" id="IPR033985">
    <property type="entry name" value="SusD-like_N"/>
</dbReference>
<dbReference type="CDD" id="cd08977">
    <property type="entry name" value="SusD"/>
    <property type="match status" value="1"/>
</dbReference>
<evidence type="ECO:0000256" key="3">
    <source>
        <dbReference type="ARBA" id="ARBA00022729"/>
    </source>
</evidence>
<comment type="caution">
    <text evidence="8">The sequence shown here is derived from an EMBL/GenBank/DDBJ whole genome shotgun (WGS) entry which is preliminary data.</text>
</comment>
<comment type="similarity">
    <text evidence="2">Belongs to the SusD family.</text>
</comment>
<sequence>MKKILFVIPVLLTCLGCSDFLDQVDQDKLIPEKTEHYAAVMLQEFSFQYPIFFGIDYMSDNVVENEVSPSSSKFLNKPTYTWQREIEINENGGRVDNNGSWKNMYEDIAIANYTIEQIDDAIGSIEEINFVKGEAYFFRALSYFNLLNLYGQPFNPETANVDLGVPLRDNLEVDQTYSRNTVAECYALIEADLFKAIDFISMSGLNKSTWHPDLAACYLLMSRVKLYQEKWQETIDYANKVTEIAGMSKMTAGIPFVSENNSEILYSYYTTNPIFKLFDIGTTLNDNASYIANNELVDLYDDNDIRKEAFFIELESPNGSPYYRTKKYEINLFSELGFANLRVAEAYLNRAEAYAQLQDVSNAIEDIKAIHAKRYSSTVGVEYPSNADDVLSYVLNERRKELCFEDHHRWFDLRRMKNRPEIKHTFTNVDENGIKLSTETYTLLPNDLNYTLPIPLDERNRNPLIRNNERYEKIPEIVEEIIID</sequence>
<keyword evidence="5" id="KW-0998">Cell outer membrane</keyword>
<dbReference type="EMBL" id="JACVXC010000001">
    <property type="protein sequence ID" value="MBD0834386.1"/>
    <property type="molecule type" value="Genomic_DNA"/>
</dbReference>
<dbReference type="Gene3D" id="1.25.40.390">
    <property type="match status" value="1"/>
</dbReference>
<proteinExistence type="inferred from homology"/>
<comment type="subcellular location">
    <subcellularLocation>
        <location evidence="1">Cell outer membrane</location>
    </subcellularLocation>
</comment>
<evidence type="ECO:0000256" key="4">
    <source>
        <dbReference type="ARBA" id="ARBA00023136"/>
    </source>
</evidence>
<reference evidence="8" key="1">
    <citation type="journal article" date="2013" name="Int. J. Syst. Evol. Microbiol.">
        <title>Aestuariibaculum suncheonense gen. nov., sp. nov., a marine bacterium of the family Flavobacteriaceae isolated from a tidal flat and emended descriptions of the genera Gaetbulibacter and Tamlana.</title>
        <authorList>
            <person name="Jeong S.H."/>
            <person name="Park M.S."/>
            <person name="Jin H.M."/>
            <person name="Lee K."/>
            <person name="Park W."/>
            <person name="Jeon C.O."/>
        </authorList>
    </citation>
    <scope>NUCLEOTIDE SEQUENCE</scope>
    <source>
        <strain evidence="8">SC17</strain>
    </source>
</reference>
<keyword evidence="3" id="KW-0732">Signal</keyword>
<evidence type="ECO:0000259" key="7">
    <source>
        <dbReference type="Pfam" id="PF14322"/>
    </source>
</evidence>
<dbReference type="InterPro" id="IPR012944">
    <property type="entry name" value="SusD_RagB_dom"/>
</dbReference>
<dbReference type="Pfam" id="PF14322">
    <property type="entry name" value="SusD-like_3"/>
    <property type="match status" value="1"/>
</dbReference>
<name>A0A8J6Q5E6_9FLAO</name>
<evidence type="ECO:0000313" key="9">
    <source>
        <dbReference type="Proteomes" id="UP000602057"/>
    </source>
</evidence>
<dbReference type="SUPFAM" id="SSF48452">
    <property type="entry name" value="TPR-like"/>
    <property type="match status" value="1"/>
</dbReference>
<dbReference type="RefSeq" id="WP_188214861.1">
    <property type="nucleotide sequence ID" value="NZ_BAABGH010000004.1"/>
</dbReference>
<reference evidence="8" key="2">
    <citation type="submission" date="2020-09" db="EMBL/GenBank/DDBJ databases">
        <authorList>
            <person name="Wu Z."/>
        </authorList>
    </citation>
    <scope>NUCLEOTIDE SEQUENCE</scope>
    <source>
        <strain evidence="8">SC17</strain>
    </source>
</reference>
<evidence type="ECO:0000256" key="2">
    <source>
        <dbReference type="ARBA" id="ARBA00006275"/>
    </source>
</evidence>
<keyword evidence="4" id="KW-0472">Membrane</keyword>
<keyword evidence="9" id="KW-1185">Reference proteome</keyword>
<organism evidence="8 9">
    <name type="scientific">Aestuariibaculum suncheonense</name>
    <dbReference type="NCBI Taxonomy" id="1028745"/>
    <lineage>
        <taxon>Bacteria</taxon>
        <taxon>Pseudomonadati</taxon>
        <taxon>Bacteroidota</taxon>
        <taxon>Flavobacteriia</taxon>
        <taxon>Flavobacteriales</taxon>
        <taxon>Flavobacteriaceae</taxon>
    </lineage>
</organism>